<evidence type="ECO:0000313" key="13">
    <source>
        <dbReference type="Proteomes" id="UP000315753"/>
    </source>
</evidence>
<evidence type="ECO:0000256" key="7">
    <source>
        <dbReference type="ARBA" id="ARBA00022989"/>
    </source>
</evidence>
<proteinExistence type="predicted"/>
<dbReference type="Pfam" id="PF00664">
    <property type="entry name" value="ABC_membrane"/>
    <property type="match status" value="1"/>
</dbReference>
<evidence type="ECO:0000256" key="5">
    <source>
        <dbReference type="ARBA" id="ARBA00022741"/>
    </source>
</evidence>
<dbReference type="InterPro" id="IPR011527">
    <property type="entry name" value="ABC1_TM_dom"/>
</dbReference>
<dbReference type="GO" id="GO:0005886">
    <property type="term" value="C:plasma membrane"/>
    <property type="evidence" value="ECO:0007669"/>
    <property type="project" value="UniProtKB-SubCell"/>
</dbReference>
<evidence type="ECO:0000259" key="11">
    <source>
        <dbReference type="PROSITE" id="PS50929"/>
    </source>
</evidence>
<keyword evidence="2" id="KW-0813">Transport</keyword>
<evidence type="ECO:0000256" key="6">
    <source>
        <dbReference type="ARBA" id="ARBA00022840"/>
    </source>
</evidence>
<dbReference type="Proteomes" id="UP000315753">
    <property type="component" value="Unassembled WGS sequence"/>
</dbReference>
<dbReference type="FunFam" id="1.20.1560.10:FF:000011">
    <property type="entry name" value="Multidrug ABC transporter ATP-binding protein"/>
    <property type="match status" value="1"/>
</dbReference>
<dbReference type="PROSITE" id="PS50929">
    <property type="entry name" value="ABC_TM1F"/>
    <property type="match status" value="1"/>
</dbReference>
<dbReference type="Gene3D" id="1.20.1560.10">
    <property type="entry name" value="ABC transporter type 1, transmembrane domain"/>
    <property type="match status" value="1"/>
</dbReference>
<dbReference type="InterPro" id="IPR036640">
    <property type="entry name" value="ABC1_TM_sf"/>
</dbReference>
<comment type="subcellular location">
    <subcellularLocation>
        <location evidence="1">Cell membrane</location>
        <topology evidence="1">Multi-pass membrane protein</topology>
    </subcellularLocation>
</comment>
<dbReference type="Pfam" id="PF00005">
    <property type="entry name" value="ABC_tran"/>
    <property type="match status" value="1"/>
</dbReference>
<protein>
    <submittedName>
        <fullName evidence="12">ABC transporter ATP-binding protein</fullName>
    </submittedName>
</protein>
<evidence type="ECO:0000259" key="10">
    <source>
        <dbReference type="PROSITE" id="PS50893"/>
    </source>
</evidence>
<dbReference type="InterPro" id="IPR039421">
    <property type="entry name" value="Type_1_exporter"/>
</dbReference>
<comment type="caution">
    <text evidence="12">The sequence shown here is derived from an EMBL/GenBank/DDBJ whole genome shotgun (WGS) entry which is preliminary data.</text>
</comment>
<dbReference type="InterPro" id="IPR003593">
    <property type="entry name" value="AAA+_ATPase"/>
</dbReference>
<evidence type="ECO:0000256" key="4">
    <source>
        <dbReference type="ARBA" id="ARBA00022692"/>
    </source>
</evidence>
<dbReference type="PANTHER" id="PTHR43394:SF1">
    <property type="entry name" value="ATP-BINDING CASSETTE SUB-FAMILY B MEMBER 10, MITOCHONDRIAL"/>
    <property type="match status" value="1"/>
</dbReference>
<dbReference type="GO" id="GO:0005524">
    <property type="term" value="F:ATP binding"/>
    <property type="evidence" value="ECO:0007669"/>
    <property type="project" value="UniProtKB-KW"/>
</dbReference>
<feature type="transmembrane region" description="Helical" evidence="9">
    <location>
        <begin position="285"/>
        <end position="312"/>
    </location>
</feature>
<feature type="transmembrane region" description="Helical" evidence="9">
    <location>
        <begin position="50"/>
        <end position="72"/>
    </location>
</feature>
<dbReference type="SMART" id="SM00382">
    <property type="entry name" value="AAA"/>
    <property type="match status" value="1"/>
</dbReference>
<dbReference type="Gene3D" id="3.40.50.300">
    <property type="entry name" value="P-loop containing nucleotide triphosphate hydrolases"/>
    <property type="match status" value="1"/>
</dbReference>
<feature type="transmembrane region" description="Helical" evidence="9">
    <location>
        <begin position="193"/>
        <end position="210"/>
    </location>
</feature>
<dbReference type="GO" id="GO:0015421">
    <property type="term" value="F:ABC-type oligopeptide transporter activity"/>
    <property type="evidence" value="ECO:0007669"/>
    <property type="project" value="TreeGrafter"/>
</dbReference>
<evidence type="ECO:0000256" key="9">
    <source>
        <dbReference type="SAM" id="Phobius"/>
    </source>
</evidence>
<evidence type="ECO:0000313" key="12">
    <source>
        <dbReference type="EMBL" id="TQE91946.1"/>
    </source>
</evidence>
<dbReference type="EMBL" id="VIGD01000002">
    <property type="protein sequence ID" value="TQE91946.1"/>
    <property type="molecule type" value="Genomic_DNA"/>
</dbReference>
<dbReference type="InterPro" id="IPR003439">
    <property type="entry name" value="ABC_transporter-like_ATP-bd"/>
</dbReference>
<dbReference type="PANTHER" id="PTHR43394">
    <property type="entry name" value="ATP-DEPENDENT PERMEASE MDL1, MITOCHONDRIAL"/>
    <property type="match status" value="1"/>
</dbReference>
<dbReference type="GO" id="GO:0016887">
    <property type="term" value="F:ATP hydrolysis activity"/>
    <property type="evidence" value="ECO:0007669"/>
    <property type="project" value="InterPro"/>
</dbReference>
<keyword evidence="5" id="KW-0547">Nucleotide-binding</keyword>
<evidence type="ECO:0000256" key="8">
    <source>
        <dbReference type="ARBA" id="ARBA00023136"/>
    </source>
</evidence>
<sequence length="610" mass="68549">MEFIKKPFGYEPVLTKEDLRTAGKKKGPRAGDWKRTLLSIWQLVDEQRGLLITVFLMVIISSVAGLLGPFLIGRMIDEFVIPKEFQRMPPFIALLIGVYIVYAVTLFLQNYWMVGIAQTVVYKMRTGAFGHLLKLPISYFDKSQHGQIMSRLTNDIDTVSTTLNSSFIQVFSSILTLAGTIMVMLYLSPILTLITMIVIPLMFTAMRWITKRTGKLFKAQQAVLGDLNGMIEETISGQSIVKAFSREEHVKREFYEKSRQLRNVGFWALVYSGYIPKVFNFLNNVSFAIIAGIGGIFAYQGWVTIGTIVVFAEYARQFTRPLNELANQINTVLSAIAGAERVFAIMDEKVEEDEGELPANYQIRGEVEFRNVSFKYESEDKTDTVQNLNFHVQPGQTVALVGPTGAGKTTTMMLIARFYDANQGEVLIDGINIRDYKRETLRRQMAFVLQDPFLFEATVRENIRYGRLDATDEEVVEAAKKANAHDFIMKLPYGYDTVLKADGSEISQGQKQLLAIARAFVANPAILLLDEATSSIDTVTEMKIQEALEELMKGRTSFVIAHRLNTVRHADLVLVLKEGRIAEAGSQQELIKKNGIYANMLKQSKGAAPL</sequence>
<evidence type="ECO:0000256" key="2">
    <source>
        <dbReference type="ARBA" id="ARBA00022448"/>
    </source>
</evidence>
<dbReference type="SUPFAM" id="SSF52540">
    <property type="entry name" value="P-loop containing nucleoside triphosphate hydrolases"/>
    <property type="match status" value="1"/>
</dbReference>
<dbReference type="InterPro" id="IPR027417">
    <property type="entry name" value="P-loop_NTPase"/>
</dbReference>
<accession>A0A540V5A4</accession>
<keyword evidence="4 9" id="KW-0812">Transmembrane</keyword>
<dbReference type="FunFam" id="3.40.50.300:FF:000287">
    <property type="entry name" value="Multidrug ABC transporter ATP-binding protein"/>
    <property type="match status" value="1"/>
</dbReference>
<dbReference type="CDD" id="cd03254">
    <property type="entry name" value="ABCC_Glucan_exporter_like"/>
    <property type="match status" value="1"/>
</dbReference>
<reference evidence="12 13" key="1">
    <citation type="submission" date="2019-06" db="EMBL/GenBank/DDBJ databases">
        <title>Genome sequence of Ureibacillus terrenus.</title>
        <authorList>
            <person name="Maclea K.S."/>
            <person name="Simoes M."/>
        </authorList>
    </citation>
    <scope>NUCLEOTIDE SEQUENCE [LARGE SCALE GENOMIC DNA]</scope>
    <source>
        <strain evidence="12 13">ATCC BAA-384</strain>
    </source>
</reference>
<dbReference type="CDD" id="cd18547">
    <property type="entry name" value="ABC_6TM_Tm288_like"/>
    <property type="match status" value="1"/>
</dbReference>
<evidence type="ECO:0000256" key="1">
    <source>
        <dbReference type="ARBA" id="ARBA00004651"/>
    </source>
</evidence>
<dbReference type="RefSeq" id="WP_141601120.1">
    <property type="nucleotide sequence ID" value="NZ_VIGD01000002.1"/>
</dbReference>
<feature type="domain" description="ABC transporter" evidence="10">
    <location>
        <begin position="367"/>
        <end position="603"/>
    </location>
</feature>
<dbReference type="PROSITE" id="PS00211">
    <property type="entry name" value="ABC_TRANSPORTER_1"/>
    <property type="match status" value="1"/>
</dbReference>
<keyword evidence="13" id="KW-1185">Reference proteome</keyword>
<dbReference type="AlphaFoldDB" id="A0A540V5A4"/>
<dbReference type="SUPFAM" id="SSF90123">
    <property type="entry name" value="ABC transporter transmembrane region"/>
    <property type="match status" value="1"/>
</dbReference>
<feature type="transmembrane region" description="Helical" evidence="9">
    <location>
        <begin position="167"/>
        <end position="187"/>
    </location>
</feature>
<dbReference type="OrthoDB" id="9770415at2"/>
<feature type="domain" description="ABC transmembrane type-1" evidence="11">
    <location>
        <begin position="52"/>
        <end position="334"/>
    </location>
</feature>
<keyword evidence="6 12" id="KW-0067">ATP-binding</keyword>
<organism evidence="12 13">
    <name type="scientific">Ureibacillus terrenus</name>
    <dbReference type="NCBI Taxonomy" id="118246"/>
    <lineage>
        <taxon>Bacteria</taxon>
        <taxon>Bacillati</taxon>
        <taxon>Bacillota</taxon>
        <taxon>Bacilli</taxon>
        <taxon>Bacillales</taxon>
        <taxon>Caryophanaceae</taxon>
        <taxon>Ureibacillus</taxon>
    </lineage>
</organism>
<keyword evidence="3" id="KW-1003">Cell membrane</keyword>
<gene>
    <name evidence="12" type="ORF">FKZ59_02305</name>
</gene>
<name>A0A540V5A4_9BACL</name>
<dbReference type="PROSITE" id="PS50893">
    <property type="entry name" value="ABC_TRANSPORTER_2"/>
    <property type="match status" value="1"/>
</dbReference>
<feature type="transmembrane region" description="Helical" evidence="9">
    <location>
        <begin position="92"/>
        <end position="114"/>
    </location>
</feature>
<evidence type="ECO:0000256" key="3">
    <source>
        <dbReference type="ARBA" id="ARBA00022475"/>
    </source>
</evidence>
<keyword evidence="8 9" id="KW-0472">Membrane</keyword>
<keyword evidence="7 9" id="KW-1133">Transmembrane helix</keyword>
<dbReference type="InterPro" id="IPR017871">
    <property type="entry name" value="ABC_transporter-like_CS"/>
</dbReference>